<dbReference type="Proteomes" id="UP001305647">
    <property type="component" value="Unassembled WGS sequence"/>
</dbReference>
<reference evidence="2" key="1">
    <citation type="journal article" date="2023" name="Mol. Phylogenet. Evol.">
        <title>Genome-scale phylogeny and comparative genomics of the fungal order Sordariales.</title>
        <authorList>
            <person name="Hensen N."/>
            <person name="Bonometti L."/>
            <person name="Westerberg I."/>
            <person name="Brannstrom I.O."/>
            <person name="Guillou S."/>
            <person name="Cros-Aarteil S."/>
            <person name="Calhoun S."/>
            <person name="Haridas S."/>
            <person name="Kuo A."/>
            <person name="Mondo S."/>
            <person name="Pangilinan J."/>
            <person name="Riley R."/>
            <person name="LaButti K."/>
            <person name="Andreopoulos B."/>
            <person name="Lipzen A."/>
            <person name="Chen C."/>
            <person name="Yan M."/>
            <person name="Daum C."/>
            <person name="Ng V."/>
            <person name="Clum A."/>
            <person name="Steindorff A."/>
            <person name="Ohm R.A."/>
            <person name="Martin F."/>
            <person name="Silar P."/>
            <person name="Natvig D.O."/>
            <person name="Lalanne C."/>
            <person name="Gautier V."/>
            <person name="Ament-Velasquez S.L."/>
            <person name="Kruys A."/>
            <person name="Hutchinson M.I."/>
            <person name="Powell A.J."/>
            <person name="Barry K."/>
            <person name="Miller A.N."/>
            <person name="Grigoriev I.V."/>
            <person name="Debuchy R."/>
            <person name="Gladieux P."/>
            <person name="Hiltunen Thoren M."/>
            <person name="Johannesson H."/>
        </authorList>
    </citation>
    <scope>NUCLEOTIDE SEQUENCE</scope>
    <source>
        <strain evidence="2">CBS 757.83</strain>
    </source>
</reference>
<sequence>MLGNLGAPSSSPTSLMMCRDDGVKVSLARPGFQKDPFLPSPTTVQGSSLLIKHVRPDYPSSPGSFPKPLQGTDIDIAKEGPFCGEDWCLSETHTRLSGTIPRDVHCDAVVRWNDGSLLRSTARSQLSRQTSRPEKMPRPGMLFPPSTVGRDSVWWDPRAFCRTLPACPTLRRPGRRAICRACRSR</sequence>
<feature type="region of interest" description="Disordered" evidence="1">
    <location>
        <begin position="121"/>
        <end position="143"/>
    </location>
</feature>
<protein>
    <submittedName>
        <fullName evidence="2">Uncharacterized protein</fullName>
    </submittedName>
</protein>
<comment type="caution">
    <text evidence="2">The sequence shown here is derived from an EMBL/GenBank/DDBJ whole genome shotgun (WGS) entry which is preliminary data.</text>
</comment>
<dbReference type="AlphaFoldDB" id="A0AAN6Q081"/>
<proteinExistence type="predicted"/>
<evidence type="ECO:0000313" key="2">
    <source>
        <dbReference type="EMBL" id="KAK4101184.1"/>
    </source>
</evidence>
<keyword evidence="3" id="KW-1185">Reference proteome</keyword>
<feature type="compositionally biased region" description="Polar residues" evidence="1">
    <location>
        <begin position="121"/>
        <end position="130"/>
    </location>
</feature>
<gene>
    <name evidence="2" type="ORF">N658DRAFT_67496</name>
</gene>
<accession>A0AAN6Q081</accession>
<evidence type="ECO:0000256" key="1">
    <source>
        <dbReference type="SAM" id="MobiDB-lite"/>
    </source>
</evidence>
<organism evidence="2 3">
    <name type="scientific">Parathielavia hyrcaniae</name>
    <dbReference type="NCBI Taxonomy" id="113614"/>
    <lineage>
        <taxon>Eukaryota</taxon>
        <taxon>Fungi</taxon>
        <taxon>Dikarya</taxon>
        <taxon>Ascomycota</taxon>
        <taxon>Pezizomycotina</taxon>
        <taxon>Sordariomycetes</taxon>
        <taxon>Sordariomycetidae</taxon>
        <taxon>Sordariales</taxon>
        <taxon>Chaetomiaceae</taxon>
        <taxon>Parathielavia</taxon>
    </lineage>
</organism>
<evidence type="ECO:0000313" key="3">
    <source>
        <dbReference type="Proteomes" id="UP001305647"/>
    </source>
</evidence>
<reference evidence="2" key="2">
    <citation type="submission" date="2023-05" db="EMBL/GenBank/DDBJ databases">
        <authorList>
            <consortium name="Lawrence Berkeley National Laboratory"/>
            <person name="Steindorff A."/>
            <person name="Hensen N."/>
            <person name="Bonometti L."/>
            <person name="Westerberg I."/>
            <person name="Brannstrom I.O."/>
            <person name="Guillou S."/>
            <person name="Cros-Aarteil S."/>
            <person name="Calhoun S."/>
            <person name="Haridas S."/>
            <person name="Kuo A."/>
            <person name="Mondo S."/>
            <person name="Pangilinan J."/>
            <person name="Riley R."/>
            <person name="Labutti K."/>
            <person name="Andreopoulos B."/>
            <person name="Lipzen A."/>
            <person name="Chen C."/>
            <person name="Yanf M."/>
            <person name="Daum C."/>
            <person name="Ng V."/>
            <person name="Clum A."/>
            <person name="Ohm R."/>
            <person name="Martin F."/>
            <person name="Silar P."/>
            <person name="Natvig D."/>
            <person name="Lalanne C."/>
            <person name="Gautier V."/>
            <person name="Ament-Velasquez S.L."/>
            <person name="Kruys A."/>
            <person name="Hutchinson M.I."/>
            <person name="Powell A.J."/>
            <person name="Barry K."/>
            <person name="Miller A.N."/>
            <person name="Grigoriev I.V."/>
            <person name="Debuchy R."/>
            <person name="Gladieux P."/>
            <person name="Thoren M.H."/>
            <person name="Johannesson H."/>
        </authorList>
    </citation>
    <scope>NUCLEOTIDE SEQUENCE</scope>
    <source>
        <strain evidence="2">CBS 757.83</strain>
    </source>
</reference>
<name>A0AAN6Q081_9PEZI</name>
<dbReference type="EMBL" id="MU863636">
    <property type="protein sequence ID" value="KAK4101184.1"/>
    <property type="molecule type" value="Genomic_DNA"/>
</dbReference>